<dbReference type="AlphaFoldDB" id="A0A6J4RUJ2"/>
<evidence type="ECO:0000256" key="2">
    <source>
        <dbReference type="SAM" id="SignalP"/>
    </source>
</evidence>
<accession>A0A6J4RUJ2</accession>
<proteinExistence type="predicted"/>
<feature type="chain" id="PRO_5026866945" description="Secreted protein" evidence="2">
    <location>
        <begin position="26"/>
        <end position="632"/>
    </location>
</feature>
<name>A0A6J4RUJ2_9ACTN</name>
<keyword evidence="2" id="KW-0732">Signal</keyword>
<evidence type="ECO:0000256" key="1">
    <source>
        <dbReference type="SAM" id="MobiDB-lite"/>
    </source>
</evidence>
<reference evidence="3" key="1">
    <citation type="submission" date="2020-02" db="EMBL/GenBank/DDBJ databases">
        <authorList>
            <person name="Meier V. D."/>
        </authorList>
    </citation>
    <scope>NUCLEOTIDE SEQUENCE</scope>
    <source>
        <strain evidence="3">AVDCRST_MAG85</strain>
    </source>
</reference>
<protein>
    <recommendedName>
        <fullName evidence="4">Secreted protein</fullName>
    </recommendedName>
</protein>
<evidence type="ECO:0008006" key="4">
    <source>
        <dbReference type="Google" id="ProtNLM"/>
    </source>
</evidence>
<feature type="region of interest" description="Disordered" evidence="1">
    <location>
        <begin position="208"/>
        <end position="228"/>
    </location>
</feature>
<sequence length="632" mass="69226">MKSTSFATLAVAVALALTGASDAHAASPAVCGPNDKPETGLQGQLPQADRAGGRAADGYTCNLQEVGFFESTSFANFDTYENCAYYSDTIGLYSAEGGTIVLDVSDPRKPVKTDYLTARATKNAGESLRVNRKRGLLVADRYTIREYGKATEPETARSLAVYDVKGDCRKPKLLADVIMPTAVGHEGCFQPDGMVFYMASTSTITPIDLTDPTKPKQLSEPWDRGVHGCSTSDDGKRGYFGDIGTGRLLIADTSEVQARKPGAQMRDIGELPTPGNAGQQATIPVTYGGKPFLIDWSEYVDLGHQCVPGQPSESNFGYPIIVDIADERKPKTVSKLQTEVMLPKNCAAVLADSVFLTTTSLDKGDVFPLIGSRVFLYDSHYCSTDRLHDPTIVACSSFGSGVRVYDIRDPRAPREIAYYNPGSVKSPDGTAFIANATVARPVVRSDLGQIWVPDIAKGFHVLQFRDGVWPFAGHDPCPHEDYYLEQYDLGYGECRAQRSKTVQLPSTRTCLSRRDFTIRLREPRRGRIKSVRVTIDGKRRKVRLGRAGGRTTARIDLRGLKRSRYTVRVVVTTSRGRRITERRRYRTCVPSPRARSAAASQLTGSSTRLARIDYTCRIVGAHTVASTRRATD</sequence>
<dbReference type="SUPFAM" id="SSF101908">
    <property type="entry name" value="Putative isomerase YbhE"/>
    <property type="match status" value="1"/>
</dbReference>
<feature type="region of interest" description="Disordered" evidence="1">
    <location>
        <begin position="27"/>
        <end position="51"/>
    </location>
</feature>
<evidence type="ECO:0000313" key="3">
    <source>
        <dbReference type="EMBL" id="CAA9476380.1"/>
    </source>
</evidence>
<dbReference type="EMBL" id="CADCVT010000040">
    <property type="protein sequence ID" value="CAA9476380.1"/>
    <property type="molecule type" value="Genomic_DNA"/>
</dbReference>
<organism evidence="3">
    <name type="scientific">uncultured Solirubrobacteraceae bacterium</name>
    <dbReference type="NCBI Taxonomy" id="1162706"/>
    <lineage>
        <taxon>Bacteria</taxon>
        <taxon>Bacillati</taxon>
        <taxon>Actinomycetota</taxon>
        <taxon>Thermoleophilia</taxon>
        <taxon>Solirubrobacterales</taxon>
        <taxon>Solirubrobacteraceae</taxon>
        <taxon>environmental samples</taxon>
    </lineage>
</organism>
<gene>
    <name evidence="3" type="ORF">AVDCRST_MAG85-350</name>
</gene>
<feature type="signal peptide" evidence="2">
    <location>
        <begin position="1"/>
        <end position="25"/>
    </location>
</feature>